<keyword evidence="8 11" id="KW-0472">Membrane</keyword>
<feature type="transmembrane region" description="Helical" evidence="11">
    <location>
        <begin position="56"/>
        <end position="80"/>
    </location>
</feature>
<dbReference type="AlphaFoldDB" id="A0A3L8D3A8"/>
<evidence type="ECO:0000256" key="2">
    <source>
        <dbReference type="ARBA" id="ARBA00010519"/>
    </source>
</evidence>
<organism evidence="12">
    <name type="scientific">Ooceraea biroi</name>
    <name type="common">Clonal raider ant</name>
    <name type="synonym">Cerapachys biroi</name>
    <dbReference type="NCBI Taxonomy" id="2015173"/>
    <lineage>
        <taxon>Eukaryota</taxon>
        <taxon>Metazoa</taxon>
        <taxon>Ecdysozoa</taxon>
        <taxon>Arthropoda</taxon>
        <taxon>Hexapoda</taxon>
        <taxon>Insecta</taxon>
        <taxon>Pterygota</taxon>
        <taxon>Neoptera</taxon>
        <taxon>Endopterygota</taxon>
        <taxon>Hymenoptera</taxon>
        <taxon>Apocrita</taxon>
        <taxon>Aculeata</taxon>
        <taxon>Formicoidea</taxon>
        <taxon>Formicidae</taxon>
        <taxon>Dorylinae</taxon>
        <taxon>Ooceraea</taxon>
    </lineage>
</organism>
<keyword evidence="12" id="KW-0496">Mitochondrion</keyword>
<sequence>MIYVDMFIYLQLCFLSVLMMVLSYKYFLLMLIIMELIVMSVVILMFTKFLHSNLEIIFILYLVFSVCESVLGMGILVMVIRYYGDDYYNLFNLNKF</sequence>
<reference evidence="12" key="1">
    <citation type="journal article" date="2018" name="Genome Res.">
        <title>The genomic architecture and molecular evolution of ant odorant receptors.</title>
        <authorList>
            <person name="McKenzie S.K."/>
            <person name="Kronauer D.J.C."/>
        </authorList>
    </citation>
    <scope>NUCLEOTIDE SEQUENCE [LARGE SCALE GENOMIC DNA]</scope>
    <source>
        <strain evidence="12">Clonal line C1</strain>
    </source>
</reference>
<geneLocation type="mitochondrion" evidence="12"/>
<gene>
    <name evidence="12" type="ORF">DMN91_013096</name>
</gene>
<evidence type="ECO:0000256" key="10">
    <source>
        <dbReference type="ARBA" id="ARBA00049551"/>
    </source>
</evidence>
<dbReference type="GO" id="GO:0016020">
    <property type="term" value="C:membrane"/>
    <property type="evidence" value="ECO:0007669"/>
    <property type="project" value="UniProtKB-SubCell"/>
</dbReference>
<dbReference type="InterPro" id="IPR039428">
    <property type="entry name" value="NUOK/Mnh_C1-like"/>
</dbReference>
<name>A0A3L8D3A8_OOCBI</name>
<evidence type="ECO:0000313" key="12">
    <source>
        <dbReference type="EMBL" id="RLU14641.1"/>
    </source>
</evidence>
<proteinExistence type="inferred from homology"/>
<evidence type="ECO:0000256" key="6">
    <source>
        <dbReference type="ARBA" id="ARBA00022989"/>
    </source>
</evidence>
<comment type="subcellular location">
    <subcellularLocation>
        <location evidence="1">Membrane</location>
        <topology evidence="1">Multi-pass membrane protein</topology>
    </subcellularLocation>
</comment>
<comment type="catalytic activity">
    <reaction evidence="10">
        <text>a ubiquinone + NADH + 5 H(+)(in) = a ubiquinol + NAD(+) + 4 H(+)(out)</text>
        <dbReference type="Rhea" id="RHEA:29091"/>
        <dbReference type="Rhea" id="RHEA-COMP:9565"/>
        <dbReference type="Rhea" id="RHEA-COMP:9566"/>
        <dbReference type="ChEBI" id="CHEBI:15378"/>
        <dbReference type="ChEBI" id="CHEBI:16389"/>
        <dbReference type="ChEBI" id="CHEBI:17976"/>
        <dbReference type="ChEBI" id="CHEBI:57540"/>
        <dbReference type="ChEBI" id="CHEBI:57945"/>
        <dbReference type="EC" id="7.1.1.2"/>
    </reaction>
</comment>
<dbReference type="EMBL" id="QOIP01000140">
    <property type="protein sequence ID" value="RLU14641.1"/>
    <property type="molecule type" value="Genomic_DNA"/>
</dbReference>
<reference evidence="12" key="2">
    <citation type="submission" date="2018-07" db="EMBL/GenBank/DDBJ databases">
        <authorList>
            <person name="Mckenzie S.K."/>
            <person name="Kronauer D.J.C."/>
        </authorList>
    </citation>
    <scope>NUCLEOTIDE SEQUENCE</scope>
    <source>
        <strain evidence="12">Clonal line C1</strain>
    </source>
</reference>
<feature type="transmembrane region" description="Helical" evidence="11">
    <location>
        <begin position="6"/>
        <end position="24"/>
    </location>
</feature>
<accession>A0A3L8D3A8</accession>
<keyword evidence="6 11" id="KW-1133">Transmembrane helix</keyword>
<evidence type="ECO:0000256" key="5">
    <source>
        <dbReference type="ARBA" id="ARBA00022967"/>
    </source>
</evidence>
<evidence type="ECO:0000256" key="11">
    <source>
        <dbReference type="SAM" id="Phobius"/>
    </source>
</evidence>
<comment type="similarity">
    <text evidence="2">Belongs to the complex I subunit 4L family.</text>
</comment>
<dbReference type="Gene3D" id="1.10.287.3510">
    <property type="match status" value="1"/>
</dbReference>
<comment type="caution">
    <text evidence="12">The sequence shown here is derived from an EMBL/GenBank/DDBJ whole genome shotgun (WGS) entry which is preliminary data.</text>
</comment>
<protein>
    <recommendedName>
        <fullName evidence="3">NADH-ubiquinone oxidoreductase chain 4L</fullName>
    </recommendedName>
    <alternativeName>
        <fullName evidence="9">NADH dehydrogenase subunit 4L</fullName>
    </alternativeName>
</protein>
<dbReference type="Proteomes" id="UP000279307">
    <property type="component" value="Mitochondrion MT"/>
</dbReference>
<keyword evidence="4 11" id="KW-0812">Transmembrane</keyword>
<evidence type="ECO:0000256" key="4">
    <source>
        <dbReference type="ARBA" id="ARBA00022692"/>
    </source>
</evidence>
<evidence type="ECO:0000256" key="7">
    <source>
        <dbReference type="ARBA" id="ARBA00023027"/>
    </source>
</evidence>
<dbReference type="GO" id="GO:0008137">
    <property type="term" value="F:NADH dehydrogenase (ubiquinone) activity"/>
    <property type="evidence" value="ECO:0007669"/>
    <property type="project" value="UniProtKB-EC"/>
</dbReference>
<keyword evidence="7" id="KW-0520">NAD</keyword>
<evidence type="ECO:0000256" key="3">
    <source>
        <dbReference type="ARBA" id="ARBA00016612"/>
    </source>
</evidence>
<feature type="transmembrane region" description="Helical" evidence="11">
    <location>
        <begin position="31"/>
        <end position="50"/>
    </location>
</feature>
<keyword evidence="5" id="KW-1278">Translocase</keyword>
<evidence type="ECO:0000256" key="8">
    <source>
        <dbReference type="ARBA" id="ARBA00023136"/>
    </source>
</evidence>
<evidence type="ECO:0000256" key="9">
    <source>
        <dbReference type="ARBA" id="ARBA00031586"/>
    </source>
</evidence>
<dbReference type="Pfam" id="PF00420">
    <property type="entry name" value="Oxidored_q2"/>
    <property type="match status" value="1"/>
</dbReference>
<evidence type="ECO:0000256" key="1">
    <source>
        <dbReference type="ARBA" id="ARBA00004141"/>
    </source>
</evidence>